<keyword evidence="14" id="KW-1185">Reference proteome</keyword>
<evidence type="ECO:0000256" key="1">
    <source>
        <dbReference type="ARBA" id="ARBA00001941"/>
    </source>
</evidence>
<dbReference type="PANTHER" id="PTHR43808:SF25">
    <property type="entry name" value="PEPTIDASE M20 DIMERISATION DOMAIN-CONTAINING PROTEIN"/>
    <property type="match status" value="1"/>
</dbReference>
<dbReference type="Pfam" id="PF07687">
    <property type="entry name" value="M20_dimer"/>
    <property type="match status" value="1"/>
</dbReference>
<dbReference type="Pfam" id="PF01546">
    <property type="entry name" value="Peptidase_M20"/>
    <property type="match status" value="1"/>
</dbReference>
<evidence type="ECO:0000256" key="6">
    <source>
        <dbReference type="ARBA" id="ARBA00016853"/>
    </source>
</evidence>
<comment type="catalytic activity">
    <reaction evidence="11">
        <text>N-succinyl-(2S,6S)-2,6-diaminopimelate + H2O = (2S,6S)-2,6-diaminopimelate + succinate</text>
        <dbReference type="Rhea" id="RHEA:22608"/>
        <dbReference type="ChEBI" id="CHEBI:15377"/>
        <dbReference type="ChEBI" id="CHEBI:30031"/>
        <dbReference type="ChEBI" id="CHEBI:57609"/>
        <dbReference type="ChEBI" id="CHEBI:58087"/>
        <dbReference type="EC" id="3.5.1.18"/>
    </reaction>
</comment>
<dbReference type="NCBIfam" id="NF005306">
    <property type="entry name" value="PRK06837.1"/>
    <property type="match status" value="1"/>
</dbReference>
<comment type="caution">
    <text evidence="13">The sequence shown here is derived from an EMBL/GenBank/DDBJ whole genome shotgun (WGS) entry which is preliminary data.</text>
</comment>
<gene>
    <name evidence="13" type="ORF">CYY_007029</name>
</gene>
<evidence type="ECO:0000256" key="8">
    <source>
        <dbReference type="ARBA" id="ARBA00022801"/>
    </source>
</evidence>
<comment type="cofactor">
    <cofactor evidence="2">
        <name>Zn(2+)</name>
        <dbReference type="ChEBI" id="CHEBI:29105"/>
    </cofactor>
</comment>
<dbReference type="SUPFAM" id="SSF55031">
    <property type="entry name" value="Bacterial exopeptidase dimerisation domain"/>
    <property type="match status" value="1"/>
</dbReference>
<dbReference type="UniPathway" id="UPA00034">
    <property type="reaction ID" value="UER00021"/>
</dbReference>
<dbReference type="Gene3D" id="3.40.630.10">
    <property type="entry name" value="Zn peptidases"/>
    <property type="match status" value="1"/>
</dbReference>
<name>A0A8J4V589_9MYCE</name>
<dbReference type="CDD" id="cd03895">
    <property type="entry name" value="M20_ArgE_DapE-like"/>
    <property type="match status" value="1"/>
</dbReference>
<comment type="pathway">
    <text evidence="3">Amino-acid biosynthesis; L-lysine biosynthesis via DAP pathway; LL-2,6-diaminopimelate from (S)-tetrahydrodipicolinate (succinylase route): step 3/3.</text>
</comment>
<keyword evidence="9" id="KW-0862">Zinc</keyword>
<keyword evidence="7" id="KW-0479">Metal-binding</keyword>
<dbReference type="PANTHER" id="PTHR43808">
    <property type="entry name" value="ACETYLORNITHINE DEACETYLASE"/>
    <property type="match status" value="1"/>
</dbReference>
<dbReference type="InterPro" id="IPR033687">
    <property type="entry name" value="YodQ-like"/>
</dbReference>
<dbReference type="InterPro" id="IPR001261">
    <property type="entry name" value="ArgE/DapE_CS"/>
</dbReference>
<evidence type="ECO:0000256" key="4">
    <source>
        <dbReference type="ARBA" id="ARBA00006247"/>
    </source>
</evidence>
<evidence type="ECO:0000256" key="11">
    <source>
        <dbReference type="ARBA" id="ARBA00051301"/>
    </source>
</evidence>
<dbReference type="GO" id="GO:0046872">
    <property type="term" value="F:metal ion binding"/>
    <property type="evidence" value="ECO:0007669"/>
    <property type="project" value="UniProtKB-KW"/>
</dbReference>
<dbReference type="InterPro" id="IPR010182">
    <property type="entry name" value="ArgE/DapE"/>
</dbReference>
<evidence type="ECO:0000256" key="5">
    <source>
        <dbReference type="ARBA" id="ARBA00011921"/>
    </source>
</evidence>
<dbReference type="EC" id="3.5.1.18" evidence="5"/>
<evidence type="ECO:0000259" key="12">
    <source>
        <dbReference type="Pfam" id="PF07687"/>
    </source>
</evidence>
<dbReference type="PROSITE" id="PS00758">
    <property type="entry name" value="ARGE_DAPE_CPG2_1"/>
    <property type="match status" value="1"/>
</dbReference>
<dbReference type="InterPro" id="IPR036264">
    <property type="entry name" value="Bact_exopeptidase_dim_dom"/>
</dbReference>
<dbReference type="GO" id="GO:0009089">
    <property type="term" value="P:lysine biosynthetic process via diaminopimelate"/>
    <property type="evidence" value="ECO:0007669"/>
    <property type="project" value="UniProtKB-UniPathway"/>
</dbReference>
<keyword evidence="8" id="KW-0378">Hydrolase</keyword>
<organism evidence="13 14">
    <name type="scientific">Polysphondylium violaceum</name>
    <dbReference type="NCBI Taxonomy" id="133409"/>
    <lineage>
        <taxon>Eukaryota</taxon>
        <taxon>Amoebozoa</taxon>
        <taxon>Evosea</taxon>
        <taxon>Eumycetozoa</taxon>
        <taxon>Dictyostelia</taxon>
        <taxon>Dictyosteliales</taxon>
        <taxon>Dictyosteliaceae</taxon>
        <taxon>Polysphondylium</taxon>
    </lineage>
</organism>
<sequence length="435" mass="48836">MSDIDKVSFPTKQEIIDSVDRLQNEAIEKLKQMVSFDSLLGKENDIQIYMEEVFKSLDLKVDRFPIIKEDIEKLPGFSPVNWSYDGKENVVGLYEPSPSSHCSLDAEKRKSLLFNGHVDVVPTGREGLWTQHPFSPYVKDGRLYGRGSGDMKAGIVAFIIAFKALRELGFVPASKLVMQTVVEEECTGNGTLACLAKGYNADAVIIPEPFFNIVTAQVGLVWCKVTVRGRPAHTLEMETGINAIDGAMYVVGELRKLEEEWNKKEICHESFKQFPHPLNFNLGIINGGEWTSSVPCECAFNLRAGFFPGTPLEQVREKVIQVIEKACKEKSLPYNIEWNGFQAEGCVHPQEGQMMKQLGDTFRNTLNKEPVYSPLLCTTDTRFFELYYNTPATCFGPEAKNIHGIDESVSLDSLRDVTRVLACFISDWCGLQPLH</sequence>
<keyword evidence="10" id="KW-0170">Cobalt</keyword>
<evidence type="ECO:0000256" key="10">
    <source>
        <dbReference type="ARBA" id="ARBA00023285"/>
    </source>
</evidence>
<dbReference type="Proteomes" id="UP000695562">
    <property type="component" value="Unassembled WGS sequence"/>
</dbReference>
<dbReference type="AlphaFoldDB" id="A0A8J4V589"/>
<protein>
    <recommendedName>
        <fullName evidence="6">Probable succinyl-diaminopimelate desuccinylase</fullName>
        <ecNumber evidence="5">3.5.1.18</ecNumber>
    </recommendedName>
</protein>
<dbReference type="GO" id="GO:0009014">
    <property type="term" value="F:succinyl-diaminopimelate desuccinylase activity"/>
    <property type="evidence" value="ECO:0007669"/>
    <property type="project" value="UniProtKB-EC"/>
</dbReference>
<dbReference type="OrthoDB" id="10059875at2759"/>
<reference evidence="13" key="1">
    <citation type="submission" date="2020-01" db="EMBL/GenBank/DDBJ databases">
        <title>Development of genomics and gene disruption for Polysphondylium violaceum indicates a role for the polyketide synthase stlB in stalk morphogenesis.</title>
        <authorList>
            <person name="Narita B."/>
            <person name="Kawabe Y."/>
            <person name="Kin K."/>
            <person name="Saito T."/>
            <person name="Gibbs R."/>
            <person name="Kuspa A."/>
            <person name="Muzny D."/>
            <person name="Queller D."/>
            <person name="Richards S."/>
            <person name="Strassman J."/>
            <person name="Sucgang R."/>
            <person name="Worley K."/>
            <person name="Schaap P."/>
        </authorList>
    </citation>
    <scope>NUCLEOTIDE SEQUENCE</scope>
    <source>
        <strain evidence="13">QSvi11</strain>
    </source>
</reference>
<dbReference type="Gene3D" id="3.30.70.360">
    <property type="match status" value="1"/>
</dbReference>
<evidence type="ECO:0000256" key="3">
    <source>
        <dbReference type="ARBA" id="ARBA00005130"/>
    </source>
</evidence>
<evidence type="ECO:0000256" key="2">
    <source>
        <dbReference type="ARBA" id="ARBA00001947"/>
    </source>
</evidence>
<feature type="domain" description="Peptidase M20 dimerisation" evidence="12">
    <location>
        <begin position="216"/>
        <end position="329"/>
    </location>
</feature>
<evidence type="ECO:0000256" key="7">
    <source>
        <dbReference type="ARBA" id="ARBA00022723"/>
    </source>
</evidence>
<evidence type="ECO:0000256" key="9">
    <source>
        <dbReference type="ARBA" id="ARBA00022833"/>
    </source>
</evidence>
<dbReference type="InterPro" id="IPR050072">
    <property type="entry name" value="Peptidase_M20A"/>
</dbReference>
<accession>A0A8J4V589</accession>
<comment type="similarity">
    <text evidence="4">Belongs to the peptidase M20A family.</text>
</comment>
<comment type="cofactor">
    <cofactor evidence="1">
        <name>Co(2+)</name>
        <dbReference type="ChEBI" id="CHEBI:48828"/>
    </cofactor>
</comment>
<evidence type="ECO:0000313" key="13">
    <source>
        <dbReference type="EMBL" id="KAF2071654.1"/>
    </source>
</evidence>
<evidence type="ECO:0000313" key="14">
    <source>
        <dbReference type="Proteomes" id="UP000695562"/>
    </source>
</evidence>
<dbReference type="InterPro" id="IPR002933">
    <property type="entry name" value="Peptidase_M20"/>
</dbReference>
<dbReference type="EMBL" id="AJWJ01000353">
    <property type="protein sequence ID" value="KAF2071654.1"/>
    <property type="molecule type" value="Genomic_DNA"/>
</dbReference>
<dbReference type="NCBIfam" id="TIGR01910">
    <property type="entry name" value="DapE-ArgE"/>
    <property type="match status" value="1"/>
</dbReference>
<dbReference type="InterPro" id="IPR011650">
    <property type="entry name" value="Peptidase_M20_dimer"/>
</dbReference>
<proteinExistence type="inferred from homology"/>
<dbReference type="SUPFAM" id="SSF53187">
    <property type="entry name" value="Zn-dependent exopeptidases"/>
    <property type="match status" value="1"/>
</dbReference>